<evidence type="ECO:0000256" key="6">
    <source>
        <dbReference type="ARBA" id="ARBA00023239"/>
    </source>
</evidence>
<proteinExistence type="inferred from homology"/>
<name>A0A7X0HKS1_9ACTN</name>
<evidence type="ECO:0000256" key="2">
    <source>
        <dbReference type="ARBA" id="ARBA00008611"/>
    </source>
</evidence>
<dbReference type="InterPro" id="IPR016104">
    <property type="entry name" value="Pyr-dep_his/arg-deCO2ase"/>
</dbReference>
<dbReference type="SFLD" id="SFLDG01170">
    <property type="entry name" value="Pyruvoyl-dependent_arginine_de"/>
    <property type="match status" value="1"/>
</dbReference>
<dbReference type="Gene3D" id="3.50.20.10">
    <property type="entry name" value="Pyruvoyl-Dependent Histidine Decarboxylase, subunit B"/>
    <property type="match status" value="1"/>
</dbReference>
<dbReference type="PANTHER" id="PTHR40438:SF1">
    <property type="entry name" value="PYRUVOYL-DEPENDENT ARGININE DECARBOXYLASE"/>
    <property type="match status" value="1"/>
</dbReference>
<dbReference type="EMBL" id="JACHEM010000023">
    <property type="protein sequence ID" value="MBB6439494.1"/>
    <property type="molecule type" value="Genomic_DNA"/>
</dbReference>
<keyword evidence="6" id="KW-0456">Lyase</keyword>
<dbReference type="EC" id="4.1.1.19" evidence="3"/>
<evidence type="ECO:0000256" key="3">
    <source>
        <dbReference type="ARBA" id="ARBA00012426"/>
    </source>
</evidence>
<comment type="similarity">
    <text evidence="2">Belongs to the pyruvoyl-dependent arginine decarboxylase family.</text>
</comment>
<accession>A0A7X0HKS1</accession>
<dbReference type="SFLD" id="SFLDS00055">
    <property type="entry name" value="Pyruvoyl-Dependent_Histidine/A"/>
    <property type="match status" value="1"/>
</dbReference>
<dbReference type="HAMAP" id="MF_01404">
    <property type="entry name" value="PvlArgDC"/>
    <property type="match status" value="1"/>
</dbReference>
<protein>
    <recommendedName>
        <fullName evidence="4">Pyruvoyl-dependent arginine decarboxylase AaxB</fullName>
        <ecNumber evidence="3">4.1.1.19</ecNumber>
    </recommendedName>
</protein>
<organism evidence="9 10">
    <name type="scientific">Streptomyces candidus</name>
    <dbReference type="NCBI Taxonomy" id="67283"/>
    <lineage>
        <taxon>Bacteria</taxon>
        <taxon>Bacillati</taxon>
        <taxon>Actinomycetota</taxon>
        <taxon>Actinomycetes</taxon>
        <taxon>Kitasatosporales</taxon>
        <taxon>Streptomycetaceae</taxon>
        <taxon>Streptomyces</taxon>
    </lineage>
</organism>
<evidence type="ECO:0000313" key="10">
    <source>
        <dbReference type="Proteomes" id="UP000540423"/>
    </source>
</evidence>
<gene>
    <name evidence="9" type="ORF">HNQ79_006006</name>
</gene>
<dbReference type="GO" id="GO:0008792">
    <property type="term" value="F:arginine decarboxylase activity"/>
    <property type="evidence" value="ECO:0007669"/>
    <property type="project" value="UniProtKB-EC"/>
</dbReference>
<dbReference type="InterPro" id="IPR016105">
    <property type="entry name" value="Pyr-dep_his/arg-deCO2ase_sand"/>
</dbReference>
<evidence type="ECO:0000256" key="8">
    <source>
        <dbReference type="ARBA" id="ARBA00049309"/>
    </source>
</evidence>
<dbReference type="Pfam" id="PF01862">
    <property type="entry name" value="PvlArgDC"/>
    <property type="match status" value="1"/>
</dbReference>
<keyword evidence="5" id="KW-0210">Decarboxylase</keyword>
<dbReference type="RefSeq" id="WP_185036045.1">
    <property type="nucleotide sequence ID" value="NZ_JACHEM010000023.1"/>
</dbReference>
<dbReference type="Proteomes" id="UP000540423">
    <property type="component" value="Unassembled WGS sequence"/>
</dbReference>
<evidence type="ECO:0000256" key="1">
    <source>
        <dbReference type="ARBA" id="ARBA00001928"/>
    </source>
</evidence>
<sequence>MAQNTLSGPALLPTHMYFTTGTGVHARELQAHDLMYMDAGLGRVNRVQVSSRVPPGCTLLPPEQGGELLQDGQILFAIQALARTDEPGAQIATAVGVAIPEDGSVGCVAEVHEDDSQGKTAQQAADKAVQMALTAMALEWGDAHFDALAVYSPSTRDYTIGGRTVHTHSAAAEATGPANGDYVKIVACLVFLF</sequence>
<dbReference type="InterPro" id="IPR002724">
    <property type="entry name" value="Pyruvoyl-dep_arg_deCO2ase"/>
</dbReference>
<dbReference type="PANTHER" id="PTHR40438">
    <property type="entry name" value="PYRUVOYL-DEPENDENT ARGININE DECARBOXYLASE"/>
    <property type="match status" value="1"/>
</dbReference>
<dbReference type="GO" id="GO:0006527">
    <property type="term" value="P:L-arginine catabolic process"/>
    <property type="evidence" value="ECO:0007669"/>
    <property type="project" value="InterPro"/>
</dbReference>
<evidence type="ECO:0000256" key="4">
    <source>
        <dbReference type="ARBA" id="ARBA00014727"/>
    </source>
</evidence>
<evidence type="ECO:0000313" key="9">
    <source>
        <dbReference type="EMBL" id="MBB6439494.1"/>
    </source>
</evidence>
<keyword evidence="7" id="KW-0670">Pyruvate</keyword>
<comment type="caution">
    <text evidence="9">The sequence shown here is derived from an EMBL/GenBank/DDBJ whole genome shotgun (WGS) entry which is preliminary data.</text>
</comment>
<dbReference type="AlphaFoldDB" id="A0A7X0HKS1"/>
<comment type="catalytic activity">
    <reaction evidence="8">
        <text>L-arginine + H(+) = agmatine + CO2</text>
        <dbReference type="Rhea" id="RHEA:17641"/>
        <dbReference type="ChEBI" id="CHEBI:15378"/>
        <dbReference type="ChEBI" id="CHEBI:16526"/>
        <dbReference type="ChEBI" id="CHEBI:32682"/>
        <dbReference type="ChEBI" id="CHEBI:58145"/>
        <dbReference type="EC" id="4.1.1.19"/>
    </reaction>
</comment>
<keyword evidence="10" id="KW-1185">Reference proteome</keyword>
<reference evidence="9 10" key="1">
    <citation type="submission" date="2020-08" db="EMBL/GenBank/DDBJ databases">
        <title>Genomic Encyclopedia of Type Strains, Phase IV (KMG-IV): sequencing the most valuable type-strain genomes for metagenomic binning, comparative biology and taxonomic classification.</title>
        <authorList>
            <person name="Goeker M."/>
        </authorList>
    </citation>
    <scope>NUCLEOTIDE SEQUENCE [LARGE SCALE GENOMIC DNA]</scope>
    <source>
        <strain evidence="9 10">DSM 40141</strain>
    </source>
</reference>
<evidence type="ECO:0000256" key="7">
    <source>
        <dbReference type="ARBA" id="ARBA00023317"/>
    </source>
</evidence>
<comment type="cofactor">
    <cofactor evidence="1">
        <name>pyruvate</name>
        <dbReference type="ChEBI" id="CHEBI:15361"/>
    </cofactor>
</comment>
<dbReference type="SUPFAM" id="SSF56271">
    <property type="entry name" value="Pyruvoyl-dependent histidine and arginine decarboxylases"/>
    <property type="match status" value="1"/>
</dbReference>
<evidence type="ECO:0000256" key="5">
    <source>
        <dbReference type="ARBA" id="ARBA00022793"/>
    </source>
</evidence>